<keyword evidence="2" id="KW-1185">Reference proteome</keyword>
<protein>
    <submittedName>
        <fullName evidence="1">Tetratricopeptide repeat protein</fullName>
    </submittedName>
</protein>
<organism evidence="1 2">
    <name type="scientific">Sphingobium phenoxybenzoativorans</name>
    <dbReference type="NCBI Taxonomy" id="1592790"/>
    <lineage>
        <taxon>Bacteria</taxon>
        <taxon>Pseudomonadati</taxon>
        <taxon>Pseudomonadota</taxon>
        <taxon>Alphaproteobacteria</taxon>
        <taxon>Sphingomonadales</taxon>
        <taxon>Sphingomonadaceae</taxon>
        <taxon>Sphingobium</taxon>
    </lineage>
</organism>
<dbReference type="Gene3D" id="1.25.40.10">
    <property type="entry name" value="Tetratricopeptide repeat domain"/>
    <property type="match status" value="1"/>
</dbReference>
<dbReference type="SUPFAM" id="SSF48452">
    <property type="entry name" value="TPR-like"/>
    <property type="match status" value="2"/>
</dbReference>
<dbReference type="AlphaFoldDB" id="A0A975KBW9"/>
<dbReference type="Proteomes" id="UP000681425">
    <property type="component" value="Chromosome"/>
</dbReference>
<dbReference type="SMART" id="SM00028">
    <property type="entry name" value="TPR"/>
    <property type="match status" value="5"/>
</dbReference>
<accession>A0A975KBW9</accession>
<name>A0A975KBW9_9SPHN</name>
<reference evidence="1" key="1">
    <citation type="submission" date="2021-04" db="EMBL/GenBank/DDBJ databases">
        <title>Isolation of p-tert-butylphenol degrading bacteria Sphingobium phenoxybenzoativorans Tas13 from active sludge.</title>
        <authorList>
            <person name="Li Y."/>
        </authorList>
    </citation>
    <scope>NUCLEOTIDE SEQUENCE</scope>
    <source>
        <strain evidence="1">Tas13</strain>
    </source>
</reference>
<evidence type="ECO:0000313" key="2">
    <source>
        <dbReference type="Proteomes" id="UP000681425"/>
    </source>
</evidence>
<dbReference type="EMBL" id="CP073910">
    <property type="protein sequence ID" value="QUT08267.1"/>
    <property type="molecule type" value="Genomic_DNA"/>
</dbReference>
<sequence>MHPVAAGANVDTPALNAYARARLADGEGALDLAVSSYRQALANDPSSKVVALRSYRQAIESGDKKLALSSAYILDRANALPKDGTLLMTVDALDRKDWATARLLSRRLVKEDNFAFLAPILDSWISTASGSYAAPSAGPDGRLGALTQRYVDEHKALQLLSQGRTDAAMPVIGHALVTSGGVAASMRLAFATRLAAQGRKNEALALLPATLPGVASVRKEIGQGKRRPVPPITPAEGFGRLLGRLGEDLSTTDSRAISLVLLRFASFADPANAEYRAGVARQLVIQRHPDSALMEAEKVSAKSPFYLAAQEVRVTALVARGDQETAVALARQIAARPDAGAAEQIRLANILADGKQYDAAVDAYRAAKARYPAGGMPWSLYLLEGSALERGGRWVEGKAALEKAAALAPEEAAVLNYLGYAQVERGQNVEAALALLEKASRLKPDDPSITDSLGWGRYKAGDPQGAVPVLQRAAEAAPDDVTINEHLGDVLWVVGRRFEARYAWSAASTFADAPDAERIAQKMREGLNPRDAAY</sequence>
<dbReference type="InterPro" id="IPR011990">
    <property type="entry name" value="TPR-like_helical_dom_sf"/>
</dbReference>
<proteinExistence type="predicted"/>
<dbReference type="Pfam" id="PF13432">
    <property type="entry name" value="TPR_16"/>
    <property type="match status" value="2"/>
</dbReference>
<evidence type="ECO:0000313" key="1">
    <source>
        <dbReference type="EMBL" id="QUT08267.1"/>
    </source>
</evidence>
<dbReference type="InterPro" id="IPR019734">
    <property type="entry name" value="TPR_rpt"/>
</dbReference>
<dbReference type="KEGG" id="spph:KFK14_14515"/>
<gene>
    <name evidence="1" type="ORF">KFK14_14515</name>
</gene>